<gene>
    <name evidence="5" type="ORF">PC110_g13917</name>
    <name evidence="1" type="ORF">PC115_g12085</name>
    <name evidence="2" type="ORF">PC117_g13371</name>
    <name evidence="3" type="ORF">PC118_g12752</name>
    <name evidence="4" type="ORF">PC129_g10268</name>
</gene>
<name>A0A329RZ30_9STRA</name>
<evidence type="ECO:0008006" key="7">
    <source>
        <dbReference type="Google" id="ProtNLM"/>
    </source>
</evidence>
<dbReference type="EMBL" id="RCMI01000395">
    <property type="protein sequence ID" value="KAG2913334.1"/>
    <property type="molecule type" value="Genomic_DNA"/>
</dbReference>
<dbReference type="Proteomes" id="UP000774804">
    <property type="component" value="Unassembled WGS sequence"/>
</dbReference>
<evidence type="ECO:0000313" key="5">
    <source>
        <dbReference type="EMBL" id="RAW29725.1"/>
    </source>
</evidence>
<dbReference type="AlphaFoldDB" id="A0A329RZ30"/>
<proteinExistence type="predicted"/>
<dbReference type="EMBL" id="RCMK01000390">
    <property type="protein sequence ID" value="KAG2931672.1"/>
    <property type="molecule type" value="Genomic_DNA"/>
</dbReference>
<dbReference type="Proteomes" id="UP000697107">
    <property type="component" value="Unassembled WGS sequence"/>
</dbReference>
<evidence type="ECO:0000313" key="1">
    <source>
        <dbReference type="EMBL" id="KAG2913334.1"/>
    </source>
</evidence>
<dbReference type="STRING" id="29920.A0A329RZ30"/>
<evidence type="ECO:0000313" key="6">
    <source>
        <dbReference type="Proteomes" id="UP000251314"/>
    </source>
</evidence>
<dbReference type="Proteomes" id="UP000760860">
    <property type="component" value="Unassembled WGS sequence"/>
</dbReference>
<dbReference type="OrthoDB" id="10375344at2759"/>
<dbReference type="Proteomes" id="UP000736787">
    <property type="component" value="Unassembled WGS sequence"/>
</dbReference>
<accession>A0A329RZ30</accession>
<evidence type="ECO:0000313" key="2">
    <source>
        <dbReference type="EMBL" id="KAG2931672.1"/>
    </source>
</evidence>
<keyword evidence="6" id="KW-1185">Reference proteome</keyword>
<protein>
    <recommendedName>
        <fullName evidence="7">Metallo-dependent phosphatase-like</fullName>
    </recommendedName>
</protein>
<dbReference type="Proteomes" id="UP000251314">
    <property type="component" value="Unassembled WGS sequence"/>
</dbReference>
<dbReference type="Gene3D" id="3.60.21.10">
    <property type="match status" value="1"/>
</dbReference>
<organism evidence="5 6">
    <name type="scientific">Phytophthora cactorum</name>
    <dbReference type="NCBI Taxonomy" id="29920"/>
    <lineage>
        <taxon>Eukaryota</taxon>
        <taxon>Sar</taxon>
        <taxon>Stramenopiles</taxon>
        <taxon>Oomycota</taxon>
        <taxon>Peronosporomycetes</taxon>
        <taxon>Peronosporales</taxon>
        <taxon>Peronosporaceae</taxon>
        <taxon>Phytophthora</taxon>
    </lineage>
</organism>
<dbReference type="InterPro" id="IPR029052">
    <property type="entry name" value="Metallo-depent_PP-like"/>
</dbReference>
<reference evidence="4" key="2">
    <citation type="submission" date="2018-05" db="EMBL/GenBank/DDBJ databases">
        <title>Effector identification in a new, highly contiguous assembly of the strawberry crown rot pathogen Phytophthora cactorum.</title>
        <authorList>
            <person name="Armitage A.D."/>
            <person name="Nellist C.F."/>
            <person name="Bates H."/>
            <person name="Vickerstaff R.J."/>
            <person name="Harrison R.J."/>
        </authorList>
    </citation>
    <scope>NUCLEOTIDE SEQUENCE</scope>
    <source>
        <strain evidence="1">4032</strain>
        <strain evidence="2">4040</strain>
        <strain evidence="3">P415</strain>
        <strain evidence="4">P421</strain>
    </source>
</reference>
<dbReference type="EMBL" id="MJFZ01000410">
    <property type="protein sequence ID" value="RAW29725.1"/>
    <property type="molecule type" value="Genomic_DNA"/>
</dbReference>
<dbReference type="EMBL" id="RCMV01000334">
    <property type="protein sequence ID" value="KAG3218945.1"/>
    <property type="molecule type" value="Genomic_DNA"/>
</dbReference>
<reference evidence="5 6" key="1">
    <citation type="submission" date="2018-01" db="EMBL/GenBank/DDBJ databases">
        <title>Draft genome of the strawberry crown rot pathogen Phytophthora cactorum.</title>
        <authorList>
            <person name="Armitage A.D."/>
            <person name="Lysoe E."/>
            <person name="Nellist C.F."/>
            <person name="Harrison R.J."/>
            <person name="Brurberg M.B."/>
        </authorList>
    </citation>
    <scope>NUCLEOTIDE SEQUENCE [LARGE SCALE GENOMIC DNA]</scope>
    <source>
        <strain evidence="5 6">10300</strain>
    </source>
</reference>
<comment type="caution">
    <text evidence="5">The sequence shown here is derived from an EMBL/GenBank/DDBJ whole genome shotgun (WGS) entry which is preliminary data.</text>
</comment>
<dbReference type="VEuPathDB" id="FungiDB:PC110_g13917"/>
<evidence type="ECO:0000313" key="4">
    <source>
        <dbReference type="EMBL" id="KAG3218945.1"/>
    </source>
</evidence>
<dbReference type="EMBL" id="RCML01000419">
    <property type="protein sequence ID" value="KAG2977626.1"/>
    <property type="molecule type" value="Genomic_DNA"/>
</dbReference>
<evidence type="ECO:0000313" key="3">
    <source>
        <dbReference type="EMBL" id="KAG2977626.1"/>
    </source>
</evidence>
<sequence length="130" mass="14315">MNSNYSPYAHCVAAGMDKWLNIINNTGVHLWLNGHTHGENHDSSSSLGVHFVDNELAEVSKKESASGIPTHAEEYVVNLDITCDGHEYGFFLLTASKDWLKLHSIILLMTGGRMRRTFNATTISGVAAKQ</sequence>